<dbReference type="Pfam" id="PF18998">
    <property type="entry name" value="Flg_new_2"/>
    <property type="match status" value="1"/>
</dbReference>
<dbReference type="PANTHER" id="PTHR46652:SF3">
    <property type="entry name" value="LEUCINE-RICH REPEAT-CONTAINING PROTEIN 9"/>
    <property type="match status" value="1"/>
</dbReference>
<dbReference type="Gene3D" id="3.80.10.10">
    <property type="entry name" value="Ribonuclease Inhibitor"/>
    <property type="match status" value="2"/>
</dbReference>
<keyword evidence="11" id="KW-1185">Reference proteome</keyword>
<dbReference type="EMBL" id="AYZJ01000063">
    <property type="protein sequence ID" value="KRN21087.1"/>
    <property type="molecule type" value="Genomic_DNA"/>
</dbReference>
<feature type="compositionally biased region" description="Basic and acidic residues" evidence="7">
    <location>
        <begin position="1238"/>
        <end position="1256"/>
    </location>
</feature>
<dbReference type="PROSITE" id="PS51450">
    <property type="entry name" value="LRR"/>
    <property type="match status" value="2"/>
</dbReference>
<feature type="compositionally biased region" description="Low complexity" evidence="7">
    <location>
        <begin position="940"/>
        <end position="952"/>
    </location>
</feature>
<feature type="region of interest" description="Disordered" evidence="7">
    <location>
        <begin position="940"/>
        <end position="962"/>
    </location>
</feature>
<keyword evidence="8" id="KW-0472">Membrane</keyword>
<evidence type="ECO:0000256" key="4">
    <source>
        <dbReference type="ARBA" id="ARBA00022729"/>
    </source>
</evidence>
<dbReference type="InterPro" id="IPR044060">
    <property type="entry name" value="Bacterial_rp_domain"/>
</dbReference>
<evidence type="ECO:0000256" key="3">
    <source>
        <dbReference type="ARBA" id="ARBA00022614"/>
    </source>
</evidence>
<keyword evidence="3" id="KW-0433">Leucine-rich repeat</keyword>
<evidence type="ECO:0000256" key="5">
    <source>
        <dbReference type="ARBA" id="ARBA00022737"/>
    </source>
</evidence>
<evidence type="ECO:0000256" key="7">
    <source>
        <dbReference type="SAM" id="MobiDB-lite"/>
    </source>
</evidence>
<evidence type="ECO:0000313" key="11">
    <source>
        <dbReference type="Proteomes" id="UP000050865"/>
    </source>
</evidence>
<dbReference type="STRING" id="1423730.FC75_GL002429"/>
<feature type="compositionally biased region" description="Basic and acidic residues" evidence="7">
    <location>
        <begin position="1277"/>
        <end position="1379"/>
    </location>
</feature>
<feature type="compositionally biased region" description="Basic and acidic residues" evidence="7">
    <location>
        <begin position="1422"/>
        <end position="1431"/>
    </location>
</feature>
<evidence type="ECO:0000256" key="8">
    <source>
        <dbReference type="SAM" id="Phobius"/>
    </source>
</evidence>
<keyword evidence="4" id="KW-0732">Signal</keyword>
<keyword evidence="5" id="KW-0677">Repeat</keyword>
<name>A0A0R2EXD7_9LACO</name>
<keyword evidence="1" id="KW-0134">Cell wall</keyword>
<evidence type="ECO:0000256" key="6">
    <source>
        <dbReference type="ARBA" id="ARBA00023088"/>
    </source>
</evidence>
<feature type="compositionally biased region" description="Basic and acidic residues" evidence="7">
    <location>
        <begin position="1387"/>
        <end position="1403"/>
    </location>
</feature>
<dbReference type="PROSITE" id="PS50847">
    <property type="entry name" value="GRAM_POS_ANCHORING"/>
    <property type="match status" value="1"/>
</dbReference>
<comment type="caution">
    <text evidence="10">The sequence shown here is derived from an EMBL/GenBank/DDBJ whole genome shotgun (WGS) entry which is preliminary data.</text>
</comment>
<organism evidence="10 11">
    <name type="scientific">Lacticaseibacillus camelliae DSM 22697 = JCM 13995</name>
    <dbReference type="NCBI Taxonomy" id="1423730"/>
    <lineage>
        <taxon>Bacteria</taxon>
        <taxon>Bacillati</taxon>
        <taxon>Bacillota</taxon>
        <taxon>Bacilli</taxon>
        <taxon>Lactobacillales</taxon>
        <taxon>Lactobacillaceae</taxon>
        <taxon>Lacticaseibacillus</taxon>
    </lineage>
</organism>
<protein>
    <recommendedName>
        <fullName evidence="9">Gram-positive cocci surface proteins LPxTG domain-containing protein</fullName>
    </recommendedName>
</protein>
<dbReference type="InterPro" id="IPR050836">
    <property type="entry name" value="SDS22/Internalin_LRR"/>
</dbReference>
<accession>A0A0R2EXD7</accession>
<dbReference type="InterPro" id="IPR019931">
    <property type="entry name" value="LPXTG_anchor"/>
</dbReference>
<dbReference type="NCBIfam" id="TIGR01167">
    <property type="entry name" value="LPXTG_anchor"/>
    <property type="match status" value="1"/>
</dbReference>
<dbReference type="InterPro" id="IPR001611">
    <property type="entry name" value="Leu-rich_rpt"/>
</dbReference>
<feature type="domain" description="Gram-positive cocci surface proteins LPxTG" evidence="9">
    <location>
        <begin position="1435"/>
        <end position="1471"/>
    </location>
</feature>
<evidence type="ECO:0000256" key="2">
    <source>
        <dbReference type="ARBA" id="ARBA00022525"/>
    </source>
</evidence>
<reference evidence="10 11" key="1">
    <citation type="journal article" date="2015" name="Genome Announc.">
        <title>Expanding the biotechnology potential of lactobacilli through comparative genomics of 213 strains and associated genera.</title>
        <authorList>
            <person name="Sun Z."/>
            <person name="Harris H.M."/>
            <person name="McCann A."/>
            <person name="Guo C."/>
            <person name="Argimon S."/>
            <person name="Zhang W."/>
            <person name="Yang X."/>
            <person name="Jeffery I.B."/>
            <person name="Cooney J.C."/>
            <person name="Kagawa T.F."/>
            <person name="Liu W."/>
            <person name="Song Y."/>
            <person name="Salvetti E."/>
            <person name="Wrobel A."/>
            <person name="Rasinkangas P."/>
            <person name="Parkhill J."/>
            <person name="Rea M.C."/>
            <person name="O'Sullivan O."/>
            <person name="Ritari J."/>
            <person name="Douillard F.P."/>
            <person name="Paul Ross R."/>
            <person name="Yang R."/>
            <person name="Briner A.E."/>
            <person name="Felis G.E."/>
            <person name="de Vos W.M."/>
            <person name="Barrangou R."/>
            <person name="Klaenhammer T.R."/>
            <person name="Caufield P.W."/>
            <person name="Cui Y."/>
            <person name="Zhang H."/>
            <person name="O'Toole P.W."/>
        </authorList>
    </citation>
    <scope>NUCLEOTIDE SEQUENCE [LARGE SCALE GENOMIC DNA]</scope>
    <source>
        <strain evidence="10 11">DSM 22697</strain>
    </source>
</reference>
<dbReference type="InterPro" id="IPR032675">
    <property type="entry name" value="LRR_dom_sf"/>
</dbReference>
<keyword evidence="8" id="KW-0812">Transmembrane</keyword>
<sequence length="1471" mass="156939">MAYKVDPEWDGKQFSSDMLSSMQSIEALDPDDPVKDLKGLELLPKLYNLSLGAGSEVSDFSLLPKLTYLKMLDLEGINLEHIGPKDLQSDSITKLTIGDDYSTHATTTLQSLELDGSLPSLQQLTVEDSSTITKVSVKNLPVLEELRAEDLTSLDDATVENLPALSNLDLYNDPKLATLNASGLDKVNDLTISKDAFSEFDLKSFPGLIDFDASDNQLSSLDLSNVNLTSLNLANNQFKSIDLSKQTHLGTLYLQGNQLSEIDLAGLEYLSTVDLSYNQLTTFDAPDAHGDDVSFDELRNEGEYKAGLRTLSLNGNKLTTFDASLFPQVTQLDLSDNQLTSFTPNHVVASLNLTNNNLTGTLNISGASHLINLAASGNAFSYIANDVPDISVISQYVWNYVADEHVRANTYEVDGHWYVNVRDLIGDADASDEDAKNDLAYVHVDTSKWQMRDDGTAIYIGEGRPTSFEYDGMVSHMEWTTASAVQFQADYHVTAALTPGADSDIKVAFKSANNDEGTVSGTVTAKAGQLLNENRLPTPEPQAGYRFDHWQDQDNNVIDFDLYKPIGNTTLYAVFAKDDGKTSASVKLVFKSADEKRGTVDKTISAKAGTPLNAAKVPTPIAAEGFAFDHWEDAGGNSVDFSNYTPSSDATFTAVFAPLSVDAAAGQKAGVADGAAGKQVADNASQSKAYQDAYTAAYTDAKATYDADFATGEAIGAADSGENLDAADVSAFSAGYQAGYAKGYAETERDSYRGYNTTEAFKVEVKAADATQSDLDTNLSVPQGEIFGNWYEDNSSFRNSGVHEGYTFDHWEDDKGNVIDLTQYKVTRDQIIYAFYTTVDLSGEQGKAAGQADGEAGLPRNVGEDKSVEYINAYYEAYEKGYKIYQQQYDAGVAAGRADGVGNYDYADTTMETEAFQKGYTYGYDEGYAEFTGIASAEDQGAAAGKADGEAGNEPADNSDQSETYQIAYTEAYDATKETADSDFAYGQMVATSDAESTQLRTDISKQSLAFQKGYNETFDELIADYNAGVALAKQDISAGKEPTDVSGHSELFQAGYNQFYEFPADEEVSDEVSEARKRGKEDAQGGYQLHVPDGATAEFEAAYKQAYTFAKAKYDAQYSHGTHDAQLDAGEGLVAMDLTGTSAAYQAGYNQAYNMDFNSIKSDILSAASQATADRDGGKEHADTSHSNVFHQKVYDYFFTSTKGADDFTDDEILELAGFPQANDRHNYTGDMTVTDTGDKGDTGEPADTGDKGDTGEPVGTGDKGDTGDTGEPVDTGDKGDTGEPVDTGDKGDTGEPVDTGDKGDTGEPVDTGDKGDTGEPVDTGDKGDTGEPVDTGDKGDTGEPVDTGDKGDTGEPVDSGDKGDTGEPVDTGDKGDTGEPVGTGDKGDTGEPVDSGDKGEADQPLAEAVSSDTGSVNPDKNGKDAKAASKDNLPQTGEASTQGVLAAGMAVIAAVAGFFGFGKLRKREH</sequence>
<dbReference type="PATRIC" id="fig|1423730.4.peg.2527"/>
<keyword evidence="8" id="KW-1133">Transmembrane helix</keyword>
<keyword evidence="2" id="KW-0964">Secreted</keyword>
<dbReference type="PANTHER" id="PTHR46652">
    <property type="entry name" value="LEUCINE-RICH REPEAT AND IQ DOMAIN-CONTAINING PROTEIN 1-RELATED"/>
    <property type="match status" value="1"/>
</dbReference>
<dbReference type="Pfam" id="PF00746">
    <property type="entry name" value="Gram_pos_anchor"/>
    <property type="match status" value="1"/>
</dbReference>
<proteinExistence type="predicted"/>
<keyword evidence="6" id="KW-0572">Peptidoglycan-anchor</keyword>
<dbReference type="Proteomes" id="UP000050865">
    <property type="component" value="Unassembled WGS sequence"/>
</dbReference>
<evidence type="ECO:0000313" key="10">
    <source>
        <dbReference type="EMBL" id="KRN21087.1"/>
    </source>
</evidence>
<gene>
    <name evidence="10" type="ORF">FC75_GL002429</name>
</gene>
<feature type="region of interest" description="Disordered" evidence="7">
    <location>
        <begin position="1223"/>
        <end position="1439"/>
    </location>
</feature>
<evidence type="ECO:0000256" key="1">
    <source>
        <dbReference type="ARBA" id="ARBA00022512"/>
    </source>
</evidence>
<dbReference type="SUPFAM" id="SSF52058">
    <property type="entry name" value="L domain-like"/>
    <property type="match status" value="2"/>
</dbReference>
<evidence type="ECO:0000259" key="9">
    <source>
        <dbReference type="PROSITE" id="PS50847"/>
    </source>
</evidence>
<feature type="transmembrane region" description="Helical" evidence="8">
    <location>
        <begin position="1445"/>
        <end position="1463"/>
    </location>
</feature>